<protein>
    <submittedName>
        <fullName evidence="2">Uncharacterized protein</fullName>
    </submittedName>
</protein>
<evidence type="ECO:0000256" key="1">
    <source>
        <dbReference type="SAM" id="SignalP"/>
    </source>
</evidence>
<reference evidence="2 3" key="1">
    <citation type="submission" date="2018-10" db="EMBL/GenBank/DDBJ databases">
        <title>An updated phylogeny of the Alphaproteobacteria reveals that the parasitic Rickettsiales and Holosporales have independent origins.</title>
        <authorList>
            <person name="Munoz-Gomez S.A."/>
            <person name="Hess S."/>
            <person name="Burger G."/>
            <person name="Lang B.F."/>
            <person name="Susko E."/>
            <person name="Slamovits C.H."/>
            <person name="Roger A.J."/>
        </authorList>
    </citation>
    <scope>NUCLEOTIDE SEQUENCE [LARGE SCALE GENOMIC DNA]</scope>
    <source>
        <strain evidence="2">HOLO01</strain>
    </source>
</reference>
<dbReference type="RefSeq" id="WP_130154056.1">
    <property type="nucleotide sequence ID" value="NZ_SCFB01000006.1"/>
</dbReference>
<name>A0A4Q7DGK8_9PROT</name>
<dbReference type="EMBL" id="SCFB01000006">
    <property type="protein sequence ID" value="RZI45802.1"/>
    <property type="molecule type" value="Genomic_DNA"/>
</dbReference>
<keyword evidence="3" id="KW-1185">Reference proteome</keyword>
<gene>
    <name evidence="2" type="ORF">EQU50_05035</name>
</gene>
<accession>A0A4Q7DGK8</accession>
<evidence type="ECO:0000313" key="2">
    <source>
        <dbReference type="EMBL" id="RZI45802.1"/>
    </source>
</evidence>
<dbReference type="AlphaFoldDB" id="A0A4Q7DGK8"/>
<sequence>MKWLVKVSVALVLWCIGCGTSFISAVEVSAGGVDDLTGKLIGNLTRLHGGSALNTPSGLTNNAASLIAGLIQVQQSSPATLEKLFNNSTLHDQFGFEHKPEFASWAAFCRLHNLKELTNSQAVGELVALLFETKEELIRVLMQKGEDLTSDQPYFTIAILLGDAAEKIVRGCWGIDEKTPAEQGLAQRILDGYKKSVEDKKSFGHPLQNTNKHSKFFLLKAKATLLFWNRYIKVSLPLITWMPSAKPFSNKWA</sequence>
<comment type="caution">
    <text evidence="2">The sequence shown here is derived from an EMBL/GenBank/DDBJ whole genome shotgun (WGS) entry which is preliminary data.</text>
</comment>
<organism evidence="2 3">
    <name type="scientific">Candidatus Finniella inopinata</name>
    <dbReference type="NCBI Taxonomy" id="1696036"/>
    <lineage>
        <taxon>Bacteria</taxon>
        <taxon>Pseudomonadati</taxon>
        <taxon>Pseudomonadota</taxon>
        <taxon>Alphaproteobacteria</taxon>
        <taxon>Holosporales</taxon>
        <taxon>Candidatus Paracaedibacteraceae</taxon>
        <taxon>Candidatus Finniella</taxon>
    </lineage>
</organism>
<dbReference type="Proteomes" id="UP000293550">
    <property type="component" value="Unassembled WGS sequence"/>
</dbReference>
<evidence type="ECO:0000313" key="3">
    <source>
        <dbReference type="Proteomes" id="UP000293550"/>
    </source>
</evidence>
<feature type="signal peptide" evidence="1">
    <location>
        <begin position="1"/>
        <end position="25"/>
    </location>
</feature>
<keyword evidence="1" id="KW-0732">Signal</keyword>
<proteinExistence type="predicted"/>
<feature type="chain" id="PRO_5020906981" evidence="1">
    <location>
        <begin position="26"/>
        <end position="253"/>
    </location>
</feature>